<dbReference type="InterPro" id="IPR007863">
    <property type="entry name" value="Peptidase_M16_C"/>
</dbReference>
<dbReference type="InterPro" id="IPR055130">
    <property type="entry name" value="PreP_C"/>
</dbReference>
<sequence length="1038" mass="117114">MALLLKYFKWPAPRRLQLISGSDKTLIKDSKSIVIKHRSITYNANKPATKGKINNVQSNSVVAYNVGDKISGFVITEVEKIPEFQLTAIKLIHKATGGEYLHIDKDDSNNAFSVIFRTTPTNSTGLPHILEHTTLCGSQRFPCRDPFFKMLNRSLATFMNAMTAPDYTMYPFSTQNLKDYENLMSVYLDAVFHPMLNKSDFNQEGWRLEHVNPEDPTSPIIIKGVVYNEMKGVFADNQNIFEYALLRNILPSNTYGVCSGGDPMEIPSLTHEDLKNFHKNYYSPLNAKYYSYGNFPLESHLKTLSEQYLEKNNLKATDKVSTVVPSEKRWSKPMRKHITCRVDPLAADQNKQSCITISVLCCSITDVEECLLLKVLADLLVSGPNSSFYKTLIEPNIGAGFSPVTGYESQTRDTFFTVGLQGVSDKDFDKIIQIYDETVDAVIRDGFDKKNLEAILHSIELNLKHQSSNFGLGLLFSVTPIWNHEGDIINYLKIETHIEKLKKNIDEDPMYLQNTVKKYLKDNKHKLILTMSPDVDYDHKEKEKEQELIDRKVKNLSEADKKQIFEEGLKLLALQKKDDKSCLPTLRVSDLRKDVEPVQMHEEKVENVSFHVIPQPTNGITYFRGLMTLGDLPEDMKPFLPLFATVSTKMGTKKRNYKEFDQLSTLKTGGLSLGTHFRDDTKNLEHVEESLSISSYCLNRNLNFMFELWQEIFEDMELSDVKRFETLVKAQAASLVNGVTDMGHHYAVLSAASLVSGSSLKKERSSGLTYVNFMKAIAQSNLSDVLSTMVQIKDKVMTRSRLRCSLNVVEGTQSQVLEQAANFIKNTHGPPAEVFAMENVKLSNPSATGIFHVLPIPVSYTGKSVTTVPYEHEDCSAIGVLARLMTMKYLHPEIREKGGAYGGGVNLSASGLLNFFSYRDPNPVNSHAVYDEALAWLKRGDFTQEDVDEAKLGLFQSIDAPTPPGNKGMRWFLHGITDESLQRHRLRIMQVTKDKIIEVGDKYLGSANKNLVGRATIGPENKALTEDTEHKWTVIKQS</sequence>
<feature type="domain" description="Peptidase M16C associated" evidence="1">
    <location>
        <begin position="531"/>
        <end position="777"/>
    </location>
</feature>
<dbReference type="EMBL" id="JAWJWF010000047">
    <property type="protein sequence ID" value="KAK6621822.1"/>
    <property type="molecule type" value="Genomic_DNA"/>
</dbReference>
<gene>
    <name evidence="2" type="ORF">RUM44_001629</name>
</gene>
<protein>
    <recommendedName>
        <fullName evidence="1">Peptidase M16C associated domain-containing protein</fullName>
    </recommendedName>
</protein>
<dbReference type="SMART" id="SM01264">
    <property type="entry name" value="M16C_associated"/>
    <property type="match status" value="1"/>
</dbReference>
<dbReference type="Proteomes" id="UP001359485">
    <property type="component" value="Unassembled WGS sequence"/>
</dbReference>
<reference evidence="2 3" key="1">
    <citation type="submission" date="2023-09" db="EMBL/GenBank/DDBJ databases">
        <title>Genomes of two closely related lineages of the louse Polyplax serrata with different host specificities.</title>
        <authorList>
            <person name="Martinu J."/>
            <person name="Tarabai H."/>
            <person name="Stefka J."/>
            <person name="Hypsa V."/>
        </authorList>
    </citation>
    <scope>NUCLEOTIDE SEQUENCE [LARGE SCALE GENOMIC DNA]</scope>
    <source>
        <strain evidence="2">98ZLc_SE</strain>
    </source>
</reference>
<comment type="caution">
    <text evidence="2">The sequence shown here is derived from an EMBL/GenBank/DDBJ whole genome shotgun (WGS) entry which is preliminary data.</text>
</comment>
<accession>A0ABR1AKK0</accession>
<name>A0ABR1AKK0_POLSC</name>
<dbReference type="SUPFAM" id="SSF63411">
    <property type="entry name" value="LuxS/MPP-like metallohydrolase"/>
    <property type="match status" value="4"/>
</dbReference>
<dbReference type="PANTHER" id="PTHR43016:SF13">
    <property type="entry name" value="PRESEQUENCE PROTEASE, MITOCHONDRIAL"/>
    <property type="match status" value="1"/>
</dbReference>
<organism evidence="2 3">
    <name type="scientific">Polyplax serrata</name>
    <name type="common">Common mouse louse</name>
    <dbReference type="NCBI Taxonomy" id="468196"/>
    <lineage>
        <taxon>Eukaryota</taxon>
        <taxon>Metazoa</taxon>
        <taxon>Ecdysozoa</taxon>
        <taxon>Arthropoda</taxon>
        <taxon>Hexapoda</taxon>
        <taxon>Insecta</taxon>
        <taxon>Pterygota</taxon>
        <taxon>Neoptera</taxon>
        <taxon>Paraneoptera</taxon>
        <taxon>Psocodea</taxon>
        <taxon>Troctomorpha</taxon>
        <taxon>Phthiraptera</taxon>
        <taxon>Anoplura</taxon>
        <taxon>Polyplacidae</taxon>
        <taxon>Polyplax</taxon>
    </lineage>
</organism>
<keyword evidence="3" id="KW-1185">Reference proteome</keyword>
<evidence type="ECO:0000259" key="1">
    <source>
        <dbReference type="SMART" id="SM01264"/>
    </source>
</evidence>
<dbReference type="PANTHER" id="PTHR43016">
    <property type="entry name" value="PRESEQUENCE PROTEASE"/>
    <property type="match status" value="1"/>
</dbReference>
<dbReference type="InterPro" id="IPR011249">
    <property type="entry name" value="Metalloenz_LuxS/M16"/>
</dbReference>
<dbReference type="Pfam" id="PF22516">
    <property type="entry name" value="PreP_C"/>
    <property type="match status" value="1"/>
</dbReference>
<dbReference type="Pfam" id="PF00675">
    <property type="entry name" value="Peptidase_M16"/>
    <property type="match status" value="1"/>
</dbReference>
<dbReference type="Pfam" id="PF05193">
    <property type="entry name" value="Peptidase_M16_C"/>
    <property type="match status" value="1"/>
</dbReference>
<dbReference type="InterPro" id="IPR013578">
    <property type="entry name" value="Peptidase_M16C_assoc"/>
</dbReference>
<evidence type="ECO:0000313" key="3">
    <source>
        <dbReference type="Proteomes" id="UP001359485"/>
    </source>
</evidence>
<dbReference type="Gene3D" id="3.30.830.10">
    <property type="entry name" value="Metalloenzyme, LuxS/M16 peptidase-like"/>
    <property type="match status" value="4"/>
</dbReference>
<dbReference type="InterPro" id="IPR011765">
    <property type="entry name" value="Pept_M16_N"/>
</dbReference>
<proteinExistence type="predicted"/>
<dbReference type="Pfam" id="PF08367">
    <property type="entry name" value="M16C_assoc"/>
    <property type="match status" value="1"/>
</dbReference>
<evidence type="ECO:0000313" key="2">
    <source>
        <dbReference type="EMBL" id="KAK6621822.1"/>
    </source>
</evidence>